<comment type="caution">
    <text evidence="2">The sequence shown here is derived from an EMBL/GenBank/DDBJ whole genome shotgun (WGS) entry which is preliminary data.</text>
</comment>
<evidence type="ECO:0000313" key="3">
    <source>
        <dbReference type="Proteomes" id="UP001501302"/>
    </source>
</evidence>
<accession>A0ABP9GWS0</accession>
<dbReference type="InterPro" id="IPR008964">
    <property type="entry name" value="Invasin/intimin_cell_adhesion"/>
</dbReference>
<reference evidence="3" key="1">
    <citation type="journal article" date="2019" name="Int. J. Syst. Evol. Microbiol.">
        <title>The Global Catalogue of Microorganisms (GCM) 10K type strain sequencing project: providing services to taxonomists for standard genome sequencing and annotation.</title>
        <authorList>
            <consortium name="The Broad Institute Genomics Platform"/>
            <consortium name="The Broad Institute Genome Sequencing Center for Infectious Disease"/>
            <person name="Wu L."/>
            <person name="Ma J."/>
        </authorList>
    </citation>
    <scope>NUCLEOTIDE SEQUENCE [LARGE SCALE GENOMIC DNA]</scope>
    <source>
        <strain evidence="3">JCM 18285</strain>
    </source>
</reference>
<dbReference type="EMBL" id="BAABJJ010000044">
    <property type="protein sequence ID" value="GAA4954419.1"/>
    <property type="molecule type" value="Genomic_DNA"/>
</dbReference>
<keyword evidence="3" id="KW-1185">Reference proteome</keyword>
<dbReference type="InterPro" id="IPR045474">
    <property type="entry name" value="GEVED"/>
</dbReference>
<proteinExistence type="predicted"/>
<feature type="domain" description="BIG2" evidence="1">
    <location>
        <begin position="21"/>
        <end position="102"/>
    </location>
</feature>
<gene>
    <name evidence="2" type="ORF">GCM10023314_30080</name>
</gene>
<dbReference type="SUPFAM" id="SSF49373">
    <property type="entry name" value="Invasin/intimin cell-adhesion fragments"/>
    <property type="match status" value="2"/>
</dbReference>
<evidence type="ECO:0000259" key="1">
    <source>
        <dbReference type="SMART" id="SM00635"/>
    </source>
</evidence>
<protein>
    <recommendedName>
        <fullName evidence="1">BIG2 domain-containing protein</fullName>
    </recommendedName>
</protein>
<dbReference type="Pfam" id="PF02368">
    <property type="entry name" value="Big_2"/>
    <property type="match status" value="2"/>
</dbReference>
<organism evidence="2 3">
    <name type="scientific">Algibacter agarivorans</name>
    <dbReference type="NCBI Taxonomy" id="1109741"/>
    <lineage>
        <taxon>Bacteria</taxon>
        <taxon>Pseudomonadati</taxon>
        <taxon>Bacteroidota</taxon>
        <taxon>Flavobacteriia</taxon>
        <taxon>Flavobacteriales</taxon>
        <taxon>Flavobacteriaceae</taxon>
        <taxon>Algibacter</taxon>
    </lineage>
</organism>
<dbReference type="InterPro" id="IPR003343">
    <property type="entry name" value="Big_2"/>
</dbReference>
<name>A0ABP9GWS0_9FLAO</name>
<feature type="domain" description="BIG2" evidence="1">
    <location>
        <begin position="108"/>
        <end position="183"/>
    </location>
</feature>
<dbReference type="Proteomes" id="UP001501302">
    <property type="component" value="Unassembled WGS sequence"/>
</dbReference>
<dbReference type="Pfam" id="PF20009">
    <property type="entry name" value="GEVED"/>
    <property type="match status" value="2"/>
</dbReference>
<sequence>MLALSMLLFSSCEDDSITEVALSDITLSQSEMQLSIEEVQAIIVEAAPGNTTEKVTWTSSDESVAEIQFNEAGLVAGIRGVSLGTAILTATSQDGSISKTIEVEVIIKVESIELEEEAIENNPAQTKYKVIFTPEDATYQTVIWSSSDSGVASVIDGVITAVSEGVSIITATTTQGEKTASVEIVTSGDPPILGLQYCSVSGTGSYNADTIVTIGADADINHSEGQPANNYGYYENEILIVQPGNSFDLSLVHSNTWSMSLVYVDWNGDKDFLDEGEIVQQFGLPSQLNDGPFDATINVPLDAAIGKIRMRILTGDAWTTDSTGEPCGEYANSTTKDFDIEIGGVAYCSAIGSKSYNADEVITTGGNTNINHSGGQPANNYGIYPEEVLSISGGGTFNLSVTNSNGWSRSIVWIDWNADGDFEDVGEQLTPLSEQKLYSGDDAIAYAMDVTVPNNATLGITRMRILTGDAWVYNDDISGLDPDGPGIPMAPCGELNNSTIKDFIVKIL</sequence>
<evidence type="ECO:0000313" key="2">
    <source>
        <dbReference type="EMBL" id="GAA4954419.1"/>
    </source>
</evidence>
<dbReference type="Gene3D" id="2.60.40.1080">
    <property type="match status" value="2"/>
</dbReference>
<dbReference type="SMART" id="SM00635">
    <property type="entry name" value="BID_2"/>
    <property type="match status" value="2"/>
</dbReference>